<protein>
    <submittedName>
        <fullName evidence="2">DUF1614 domain-containing protein</fullName>
    </submittedName>
</protein>
<keyword evidence="1" id="KW-1133">Transmembrane helix</keyword>
<feature type="transmembrane region" description="Helical" evidence="1">
    <location>
        <begin position="43"/>
        <end position="61"/>
    </location>
</feature>
<reference evidence="2" key="1">
    <citation type="journal article" date="2020" name="mSystems">
        <title>Genome- and Community-Level Interaction Insights into Carbon Utilization and Element Cycling Functions of Hydrothermarchaeota in Hydrothermal Sediment.</title>
        <authorList>
            <person name="Zhou Z."/>
            <person name="Liu Y."/>
            <person name="Xu W."/>
            <person name="Pan J."/>
            <person name="Luo Z.H."/>
            <person name="Li M."/>
        </authorList>
    </citation>
    <scope>NUCLEOTIDE SEQUENCE [LARGE SCALE GENOMIC DNA]</scope>
    <source>
        <strain evidence="2">HyVt-233</strain>
    </source>
</reference>
<feature type="transmembrane region" description="Helical" evidence="1">
    <location>
        <begin position="117"/>
        <end position="135"/>
    </location>
</feature>
<dbReference type="Pfam" id="PF07758">
    <property type="entry name" value="DUF1614"/>
    <property type="match status" value="1"/>
</dbReference>
<feature type="transmembrane region" description="Helical" evidence="1">
    <location>
        <begin position="198"/>
        <end position="220"/>
    </location>
</feature>
<dbReference type="EMBL" id="DRBS01000305">
    <property type="protein sequence ID" value="HDD44821.1"/>
    <property type="molecule type" value="Genomic_DNA"/>
</dbReference>
<organism evidence="2">
    <name type="scientific">Desulfofervidus auxilii</name>
    <dbReference type="NCBI Taxonomy" id="1621989"/>
    <lineage>
        <taxon>Bacteria</taxon>
        <taxon>Pseudomonadati</taxon>
        <taxon>Thermodesulfobacteriota</taxon>
        <taxon>Candidatus Desulfofervidia</taxon>
        <taxon>Candidatus Desulfofervidales</taxon>
        <taxon>Candidatus Desulfofervidaceae</taxon>
        <taxon>Candidatus Desulfofervidus</taxon>
    </lineage>
</organism>
<proteinExistence type="predicted"/>
<dbReference type="AlphaFoldDB" id="A0A7C0Y5D8"/>
<comment type="caution">
    <text evidence="2">The sequence shown here is derived from an EMBL/GenBank/DDBJ whole genome shotgun (WGS) entry which is preliminary data.</text>
</comment>
<keyword evidence="1" id="KW-0812">Transmembrane</keyword>
<dbReference type="InterPro" id="IPR011672">
    <property type="entry name" value="DUF1614"/>
</dbReference>
<feature type="transmembrane region" description="Helical" evidence="1">
    <location>
        <begin position="91"/>
        <end position="111"/>
    </location>
</feature>
<sequence>MFFPPFLLLFIFFFFFIWLFLFALLHLGLISYAFTKIGIPAEYMMGLLFICLLGSFINIPIKKMPSPQLIVKEVITYWGIKVKIPYYSSSYTIIAINVGGAIIPILISLYLTAKFGGIFKIILAVTTVTFITHRFAKPIPGLGITVPVFIPPITAALIALILDTEHAPALAYIAGTLGTLIGADLMNLNRIKELKAPVVSIGGAGTFDGIFFTGILAVLLA</sequence>
<keyword evidence="1" id="KW-0472">Membrane</keyword>
<evidence type="ECO:0000256" key="1">
    <source>
        <dbReference type="SAM" id="Phobius"/>
    </source>
</evidence>
<accession>A0A7C0Y5D8</accession>
<name>A0A7C0Y5D8_DESA2</name>
<evidence type="ECO:0000313" key="2">
    <source>
        <dbReference type="EMBL" id="HDD44821.1"/>
    </source>
</evidence>
<gene>
    <name evidence="2" type="ORF">ENG63_08200</name>
</gene>
<feature type="transmembrane region" description="Helical" evidence="1">
    <location>
        <begin position="142"/>
        <end position="162"/>
    </location>
</feature>
<dbReference type="Proteomes" id="UP000886289">
    <property type="component" value="Unassembled WGS sequence"/>
</dbReference>
<feature type="transmembrane region" description="Helical" evidence="1">
    <location>
        <begin position="168"/>
        <end position="186"/>
    </location>
</feature>